<dbReference type="PROSITE" id="PS51233">
    <property type="entry name" value="VWFD"/>
    <property type="match status" value="5"/>
</dbReference>
<evidence type="ECO:0000256" key="6">
    <source>
        <dbReference type="ARBA" id="ARBA00022900"/>
    </source>
</evidence>
<evidence type="ECO:0000256" key="5">
    <source>
        <dbReference type="ARBA" id="ARBA00022737"/>
    </source>
</evidence>
<feature type="domain" description="VWFD" evidence="17">
    <location>
        <begin position="2952"/>
        <end position="3137"/>
    </location>
</feature>
<feature type="domain" description="Chitin-binding type-2" evidence="16">
    <location>
        <begin position="1740"/>
        <end position="1804"/>
    </location>
</feature>
<feature type="domain" description="F5/8 type C" evidence="13">
    <location>
        <begin position="1994"/>
        <end position="2142"/>
    </location>
</feature>
<dbReference type="Pfam" id="PF00754">
    <property type="entry name" value="F5_F8_type_C"/>
    <property type="match status" value="2"/>
</dbReference>
<dbReference type="OrthoDB" id="6262482at2759"/>
<evidence type="ECO:0000313" key="19">
    <source>
        <dbReference type="RefSeq" id="XP_012173019.2"/>
    </source>
</evidence>
<evidence type="ECO:0000313" key="18">
    <source>
        <dbReference type="Proteomes" id="UP000835206"/>
    </source>
</evidence>
<dbReference type="SUPFAM" id="SSF57567">
    <property type="entry name" value="Serine protease inhibitors"/>
    <property type="match status" value="5"/>
</dbReference>
<comment type="similarity">
    <text evidence="2">Belongs to the serine protease inhibitor-like (TIL domain-containing) family.</text>
</comment>
<dbReference type="Pfam" id="PF01826">
    <property type="entry name" value="TIL"/>
    <property type="match status" value="5"/>
</dbReference>
<dbReference type="InterPro" id="IPR006207">
    <property type="entry name" value="Cys_knot_C"/>
</dbReference>
<keyword evidence="6" id="KW-0646">Protease inhibitor</keyword>
<dbReference type="Pfam" id="PF08742">
    <property type="entry name" value="C8"/>
    <property type="match status" value="5"/>
</dbReference>
<dbReference type="SMART" id="SM00041">
    <property type="entry name" value="CT"/>
    <property type="match status" value="1"/>
</dbReference>
<evidence type="ECO:0000259" key="14">
    <source>
        <dbReference type="PROSITE" id="PS50026"/>
    </source>
</evidence>
<dbReference type="Pfam" id="PF00094">
    <property type="entry name" value="VWD"/>
    <property type="match status" value="5"/>
</dbReference>
<evidence type="ECO:0000259" key="12">
    <source>
        <dbReference type="PROSITE" id="PS01225"/>
    </source>
</evidence>
<evidence type="ECO:0000259" key="13">
    <source>
        <dbReference type="PROSITE" id="PS50022"/>
    </source>
</evidence>
<evidence type="ECO:0000256" key="8">
    <source>
        <dbReference type="ARBA" id="ARBA00023180"/>
    </source>
</evidence>
<dbReference type="SMART" id="SM00231">
    <property type="entry name" value="FA58C"/>
    <property type="match status" value="2"/>
</dbReference>
<feature type="signal peptide" evidence="11">
    <location>
        <begin position="1"/>
        <end position="19"/>
    </location>
</feature>
<feature type="disulfide bond" evidence="9">
    <location>
        <begin position="3873"/>
        <end position="3925"/>
    </location>
</feature>
<feature type="disulfide bond" evidence="9">
    <location>
        <begin position="3869"/>
        <end position="3923"/>
    </location>
</feature>
<feature type="domain" description="VWFC" evidence="15">
    <location>
        <begin position="3281"/>
        <end position="3349"/>
    </location>
</feature>
<dbReference type="SMART" id="SM00215">
    <property type="entry name" value="VWC_out"/>
    <property type="match status" value="2"/>
</dbReference>
<dbReference type="InterPro" id="IPR000421">
    <property type="entry name" value="FA58C"/>
</dbReference>
<feature type="domain" description="VWFD" evidence="17">
    <location>
        <begin position="1242"/>
        <end position="1411"/>
    </location>
</feature>
<name>A0A9B2MQD8_BOMTE</name>
<feature type="domain" description="VWFD" evidence="17">
    <location>
        <begin position="763"/>
        <end position="942"/>
    </location>
</feature>
<dbReference type="InterPro" id="IPR002172">
    <property type="entry name" value="LDrepeatLR_classA_rpt"/>
</dbReference>
<sequence>MVLWKAFLNIAIITTVCNQLIIGDNLSEFSAITDATISLNDSLKHVYESVKSTKSKRKLPVFPGGCSKKPDPPIHGEIICSIDSGCIATCKRDYEFPNGVTRLAITCTNKEWHIYGTDWDSIPHCEPICIPECLNNGICVAPHQCNCPEDFTGPQCQFENKPCLNFPAPILNAHKKCNSQSCTISCMKNFTFPDGTSVTNLMCKNGNWKPTREDWVSIPDCEPVCDPPCQNGGNCLPSNFCQCPQAFKGPQCQYSADNCNGEKMGFNGGFSCTSVDDTYSCIIRCPDGIEFEFPSASAYICNYETGVFSPQPIPQCNYGDNMNIISLGTTYNSYVKETNHTWTYQDTFKSHTNQLSLFQGNYGFTQHYSNHESNMVTNTMMFNPSENNLLFIEEKKPVPKTCFTWGGVHYKTFDDNVFSFDSGCSHILVQEAQNRLFTVTVNNSPTCKNQDCFRIIKIFIQDKEYILLRNKDGVPEFRTRKHQLPIPAQLSALRAEMSAHFIVITLDSLGIQLKWDGALMLQVEALENMWNKTTGLCGNMNDDKSDDLITKNGEHTKSIASFATSWRTENIGEMCDEYPKTKHSCESDSLITKEAIEFCTKLFSDRRFKACANTLNIPELQAACVWDYCSCLDNDRKRCACDTMNVYVRQCAHKKVVSLSGWRNDDICPMTCSSGRIYLPCGPKIESSCWTEEEKKPNTKDCEEGCFCPEGTVAYEGRCIQSDECPCRLRGKLFQPGKSVQKDCNTCTCFSGKWICTQTKCSARCAVLGDPHYITFDGRHYDFMGKCKYYLMKGDDYSIEGENVPCSGAISENMGHVPSEAPSCTKTITINYKDVSMKLKQHREVLINGDDLTVFPTLIHGIRIRIASSIFLIVQLPNGLEIWWDGISRVYINAPPEFHGNTRGLCGTFSENQKDDFITPEGDIENTAIAFANKWKCDEFCPNVADKELDHPCDLDPEKRATAKQYCSYLFSDIFAGCHWHVDPDTFYKDCLFDMCSCKVELESCLCPMLAAYAKDCAAAGIKLLWHQNIEECKIHCPGNQVYQICGDSCTRSCGDISSYQDCKQECVEGCNCPEGETLDIHGECIPIGQCPCIYGGLEFSPGHKEVRPGNKALELCTCAGGIWSCREATPNEITEYPATKDLLASCVASNNQEVTDCVPVEPRTCHNMYKPVQKPSICKSGCICKPGYVLDKPDGRCIKEESCSCHHGGQSYEEGSIIQNDCNTCKCINGTWKCTDRTCAGVCSAWGDSHYKTFDGRLYDFEGICDYVFVKGSLSQEDCFDVSIQNVPCGTTGTSCSKSITLTIGSGQNSERIVLTRGKELPADNFKRISMREAGLFVFIDVPDMGLTVQWDKGTRVYVRLEPSWKGRTKGLCGDYNDNSKDDFKTPSGGISEVSANLFGDSWKKNEFCPEPKDVLDPCVQHPERNLWAVQKCGILKSSVFHPCHSEVEVESYMRNCIYDTCSCDTGGDCECLCTALAAYAQECNAKGVPIKWRSQELCPIQCDEKCSSYSPCVTTCPRETCDNLITLKDKAHLCSQDTCVEGCSVKSCPQNQVYSNDSYTECVPKETCKTPCTEINGVIYYEGDSVKNENCQMCYCSRGKVLCKGEPCTTITAPSTVPLEEPQKCVDGWTAWINQDPAIKGKKFKDIEPLPSTLELANKGSAICNKNQMVDIKCRSVNDYLTPKETGLDVECSLEHGLYCQSQPGLPCIDFEISVLCQCSATTTGEPEIPSTTEKPTYKECNMEHPYESHPTNCHLFYQCTPGLNGNEFVEKSCGENMFYNPQIQVCDWPANVISIRPECSTKQTMPNTTEWTTDNTTTSIKTTTSTTLQKNITTNPFAEVCKEGETWSDCAINCNKVCDYYKYTLIKEGKCDGISDCVPGCIPLDKPQCSSNEFWRDALTCVDESDCICKSHNGLPVISGAILKESECEICQCINNYYTCDKSLCVSVTNKVTTEKPITQPPTEATTLPTTPLTEASTIIMPSTVSPPAYCVSNNFIPLVQYLNDQVSFNASSIKSFEFQPENALLNGDIKFWEPEYTTTDQWLDIKFQNPEPIYGIIIQGSTMENKFVTSYKVLFSEDGHSFSYVMDDRKEPQVFRGPVDQFKSVEQKFYKPIEAKIVRINPLSWHNGIAMKVELLGCQEMVSTIIPVTGSVTITTTMITEKIIIPVCDDPMGLDNGLIFPEQVSVSSSSTDLLPNLKLSSPSIWHPKLDNPYQFVKIDFLEPRNLTGIATKGSEDTWTTVYKVFYSNDDYQWNPVMDDNGLEREFLGNFDSDTVKKNYFDKPLNARYLKVQPIKWHKQIGLKLEVLGCFLPYITIKTTTEELELTPTTVQMLEKCNVCKGVPFEDQVNCRCTESLWWNGDTCVAQQECPCVVGHITYNVGVIYMDEKCQECTCILGGTSFCQPIKCKPCQEPEMRPVVNGLCNCICKPCPSGTRHCPTSDVCIDENSWCNGIQDCPDDEKNCSQTTIKYEETTTLKIESTTVTPTSVTPIVCQDPVCPPGYKIVLKTPTKWQHYLKSHMGKGVKSSGMNSLRTKGLRKSFKKSMHHDSKHTDNENIKSETECAQFTCVPIMLPIFNQAAPQTCPKVSCPPGYTVVYEKMSMYKLEKCPKYTCKPPPPIEAVCNVTGRTFNTFDKLEYKYDICNHILARDMFANKWYITLEKQCDSHTGQCIKILAVILDADVVLLYPGDMHVDINDYSFTQKQIARISNNFPSFKIASIGDITYLLSNNYGFWVIWDRNSNVKIGISTKWARQVDGLCGYFDGYSMNDKELPDGSQARSTIEFGNSWAMEGVPECDPQVCPHDLQAESWEICNIVKDTSFAECSKTVDLEKFVSGCIESTCNCLRSNFTYNDCRCRLLTSFITECQASDLTIDLSIWRSTHNCPTSCTLPFVHKDCFRNKCEISCENLQQIDPCPVMQGVCFSGCFCPEGTVRNGDECVPPTHCKDCICEWLGNSKFITFDRKNVKFDGNCTYILSRDIIENTKGNEGHAYQVLVSNRICDTGICTEAIIVLYQDHVIKIKEGVPTQEFEVELNGSKVYGFPFNTPWLTLEQTPSEKLLLLIPSIQLEIISYQPNFAFSLTVPSHIFGGAIEGLCGNCNADAEDDLRQQDGQVTDNMQDFGTSWLVAESPSGVNIDTNTCISINQSKCVLSPTDQATCRKLLDTMDFDICHNLVDPMPYFMACQDSMCSGGSYCDSFEAYSRKCQQMGVCLIWRSSEMCPHFCPPHLVYQPCGFTCKETCDTINEINSTTCSKNYEEGCFCPPNFVFHNDTCIPKEKCLLCDEEGHVEGDIWFPDVCTRCTCNKKIINCEKTECPAIDTICEESMAPVVINGTEESCCTKYVCIPKTVTTVAPFCIEEPQIPECGYGQTVKVSVDLDGCKKYICECVPPSECPILNEVALEVEELEPGFVQVTNTSGCCPRSMTICDSKTCPAAPSCPEYHELKSDVKWDACCATYKCVPPKDLCLYSVESEGKIEMSEHIVAKKLGEKWMDGKCTSCICEFSETGPTPKCFTTECLKAVDHPDISDFVVEEVLVEDKCCPNFERSACKDGDEIYNIGDVWQPNPEDSCTLIKCIKDENGVQKQVKVQECITTCDPGFEYQPTDNRSTTCCGRCIPVACIVNNKMINVGEEWLSPDFCTKYTCQSNNGSIYVESLTQKCPEMDAREEAEFEIEKQYIAGQCCPQFIKTGCRYNGTTYKPGEKWKLLDDKCATEFCVLNDVVTKYKDIEVCDKNCSLGWVYEINEAECCGKCRQAYCVVGDTLYEPGATWFSADNCTSFTCMKQREQLVISSSSVVCPDITNCPVNSIYTQDCCKMCNLTLYNQKVDSCAAEVLELQNTIGMFNIKHRGHGICKNLEPIDGVTECRGKCESTTYFDTENWNQVANCKCCQPTEYKPLVVELTCENYRTFKKQVAVPVSCTCSACTSGRSGYKGRKGGVKS</sequence>
<accession>A0A9B2MQD8</accession>
<evidence type="ECO:0000256" key="7">
    <source>
        <dbReference type="ARBA" id="ARBA00023157"/>
    </source>
</evidence>
<keyword evidence="8" id="KW-0325">Glycoprotein</keyword>
<dbReference type="InterPro" id="IPR050780">
    <property type="entry name" value="Mucin_vWF_Thrombospondin_sf"/>
</dbReference>
<keyword evidence="6" id="KW-0722">Serine protease inhibitor</keyword>
<dbReference type="PROSITE" id="PS01208">
    <property type="entry name" value="VWFC_1"/>
    <property type="match status" value="1"/>
</dbReference>
<proteinExistence type="inferred from homology"/>
<feature type="domain" description="EGF-like" evidence="14">
    <location>
        <begin position="126"/>
        <end position="157"/>
    </location>
</feature>
<evidence type="ECO:0000256" key="9">
    <source>
        <dbReference type="PROSITE-ProRule" id="PRU00039"/>
    </source>
</evidence>
<dbReference type="GO" id="GO:0007399">
    <property type="term" value="P:nervous system development"/>
    <property type="evidence" value="ECO:0007669"/>
    <property type="project" value="UniProtKB-ARBA"/>
</dbReference>
<dbReference type="CTD" id="39529"/>
<keyword evidence="18" id="KW-1185">Reference proteome</keyword>
<dbReference type="PANTHER" id="PTHR11339:SF386">
    <property type="entry name" value="HEMOLECTIN, ISOFORM A"/>
    <property type="match status" value="1"/>
</dbReference>
<feature type="chain" id="PRO_5038679134" evidence="11">
    <location>
        <begin position="20"/>
        <end position="3944"/>
    </location>
</feature>
<feature type="domain" description="VWFD" evidence="17">
    <location>
        <begin position="2625"/>
        <end position="2801"/>
    </location>
</feature>
<feature type="domain" description="F5/8 type C" evidence="13">
    <location>
        <begin position="2172"/>
        <end position="2313"/>
    </location>
</feature>
<keyword evidence="5" id="KW-0677">Repeat</keyword>
<dbReference type="InterPro" id="IPR001007">
    <property type="entry name" value="VWF_dom"/>
</dbReference>
<organism evidence="18 19">
    <name type="scientific">Bombus terrestris</name>
    <name type="common">Buff-tailed bumblebee</name>
    <name type="synonym">Apis terrestris</name>
    <dbReference type="NCBI Taxonomy" id="30195"/>
    <lineage>
        <taxon>Eukaryota</taxon>
        <taxon>Metazoa</taxon>
        <taxon>Ecdysozoa</taxon>
        <taxon>Arthropoda</taxon>
        <taxon>Hexapoda</taxon>
        <taxon>Insecta</taxon>
        <taxon>Pterygota</taxon>
        <taxon>Neoptera</taxon>
        <taxon>Endopterygota</taxon>
        <taxon>Hymenoptera</taxon>
        <taxon>Apocrita</taxon>
        <taxon>Aculeata</taxon>
        <taxon>Apoidea</taxon>
        <taxon>Anthophila</taxon>
        <taxon>Apidae</taxon>
        <taxon>Bombus</taxon>
        <taxon>Bombus</taxon>
    </lineage>
</organism>
<dbReference type="SMART" id="SM00181">
    <property type="entry name" value="EGF"/>
    <property type="match status" value="4"/>
</dbReference>
<dbReference type="Gene3D" id="2.60.120.260">
    <property type="entry name" value="Galactose-binding domain-like"/>
    <property type="match status" value="2"/>
</dbReference>
<keyword evidence="10" id="KW-0245">EGF-like domain</keyword>
<dbReference type="Proteomes" id="UP000835206">
    <property type="component" value="Chromosome 16"/>
</dbReference>
<dbReference type="Pfam" id="PF23244">
    <property type="entry name" value="VWF"/>
    <property type="match status" value="1"/>
</dbReference>
<feature type="disulfide bond" evidence="10">
    <location>
        <begin position="129"/>
        <end position="139"/>
    </location>
</feature>
<dbReference type="PROSITE" id="PS00022">
    <property type="entry name" value="EGF_1"/>
    <property type="match status" value="2"/>
</dbReference>
<dbReference type="FunFam" id="2.10.25.10:FF:000153">
    <property type="entry name" value="MUC5B isoform 1"/>
    <property type="match status" value="1"/>
</dbReference>
<dbReference type="PROSITE" id="PS50184">
    <property type="entry name" value="VWFC_2"/>
    <property type="match status" value="1"/>
</dbReference>
<dbReference type="SMART" id="SM00214">
    <property type="entry name" value="VWC"/>
    <property type="match status" value="8"/>
</dbReference>
<dbReference type="InterPro" id="IPR014853">
    <property type="entry name" value="VWF/SSPO/ZAN-like_Cys-rich_dom"/>
</dbReference>
<protein>
    <submittedName>
        <fullName evidence="19">Hemocytin isoform X1</fullName>
    </submittedName>
</protein>
<dbReference type="InterPro" id="IPR000742">
    <property type="entry name" value="EGF"/>
</dbReference>
<dbReference type="PROSITE" id="PS01225">
    <property type="entry name" value="CTCK_2"/>
    <property type="match status" value="1"/>
</dbReference>
<dbReference type="PROSITE" id="PS50940">
    <property type="entry name" value="CHIT_BIND_II"/>
    <property type="match status" value="1"/>
</dbReference>
<dbReference type="SUPFAM" id="SSF57625">
    <property type="entry name" value="Invertebrate chitin-binding proteins"/>
    <property type="match status" value="1"/>
</dbReference>
<dbReference type="RefSeq" id="XP_012173019.2">
    <property type="nucleotide sequence ID" value="XM_012317629.3"/>
</dbReference>
<evidence type="ECO:0000256" key="10">
    <source>
        <dbReference type="PROSITE-ProRule" id="PRU00076"/>
    </source>
</evidence>
<dbReference type="InterPro" id="IPR036508">
    <property type="entry name" value="Chitin-bd_dom_sf"/>
</dbReference>
<evidence type="ECO:0000256" key="4">
    <source>
        <dbReference type="ARBA" id="ARBA00022525"/>
    </source>
</evidence>
<gene>
    <name evidence="19" type="primary">LOC100642980</name>
</gene>
<dbReference type="InterPro" id="IPR036084">
    <property type="entry name" value="Ser_inhib-like_sf"/>
</dbReference>
<keyword evidence="7 10" id="KW-1015">Disulfide bond</keyword>
<feature type="domain" description="VWFD" evidence="17">
    <location>
        <begin position="400"/>
        <end position="576"/>
    </location>
</feature>
<feature type="disulfide bond" evidence="10">
    <location>
        <begin position="243"/>
        <end position="252"/>
    </location>
</feature>
<dbReference type="SUPFAM" id="SSF49785">
    <property type="entry name" value="Galactose-binding domain-like"/>
    <property type="match status" value="2"/>
</dbReference>
<comment type="similarity">
    <text evidence="3">Belongs to the thrombospondin family.</text>
</comment>
<dbReference type="InterPro" id="IPR002919">
    <property type="entry name" value="TIL_dom"/>
</dbReference>
<feature type="domain" description="EGF-like" evidence="14">
    <location>
        <begin position="222"/>
        <end position="253"/>
    </location>
</feature>
<evidence type="ECO:0000259" key="17">
    <source>
        <dbReference type="PROSITE" id="PS51233"/>
    </source>
</evidence>
<dbReference type="CDD" id="cd19941">
    <property type="entry name" value="TIL"/>
    <property type="match status" value="5"/>
</dbReference>
<evidence type="ECO:0000256" key="3">
    <source>
        <dbReference type="ARBA" id="ARBA00009456"/>
    </source>
</evidence>
<dbReference type="SUPFAM" id="SSF57603">
    <property type="entry name" value="FnI-like domain"/>
    <property type="match status" value="4"/>
</dbReference>
<feature type="disulfide bond" evidence="10">
    <location>
        <begin position="225"/>
        <end position="235"/>
    </location>
</feature>
<feature type="disulfide bond" evidence="10">
    <location>
        <begin position="147"/>
        <end position="156"/>
    </location>
</feature>
<dbReference type="InterPro" id="IPR008979">
    <property type="entry name" value="Galactose-bd-like_sf"/>
</dbReference>
<reference evidence="19" key="1">
    <citation type="submission" date="2025-08" db="UniProtKB">
        <authorList>
            <consortium name="RefSeq"/>
        </authorList>
    </citation>
    <scope>IDENTIFICATION</scope>
</reference>
<dbReference type="CDD" id="cd00057">
    <property type="entry name" value="FA58C"/>
    <property type="match status" value="2"/>
</dbReference>
<evidence type="ECO:0000256" key="11">
    <source>
        <dbReference type="SAM" id="SignalP"/>
    </source>
</evidence>
<dbReference type="GO" id="GO:0031012">
    <property type="term" value="C:extracellular matrix"/>
    <property type="evidence" value="ECO:0007669"/>
    <property type="project" value="TreeGrafter"/>
</dbReference>
<feature type="domain" description="CTCK" evidence="12">
    <location>
        <begin position="3869"/>
        <end position="3929"/>
    </location>
</feature>
<dbReference type="Gene3D" id="2.10.70.10">
    <property type="entry name" value="Complement Module, domain 1"/>
    <property type="match status" value="1"/>
</dbReference>
<dbReference type="SMART" id="SM00192">
    <property type="entry name" value="LDLa"/>
    <property type="match status" value="1"/>
</dbReference>
<comment type="caution">
    <text evidence="10">Lacks conserved residue(s) required for the propagation of feature annotation.</text>
</comment>
<dbReference type="GO" id="GO:0008061">
    <property type="term" value="F:chitin binding"/>
    <property type="evidence" value="ECO:0007669"/>
    <property type="project" value="InterPro"/>
</dbReference>
<evidence type="ECO:0000259" key="15">
    <source>
        <dbReference type="PROSITE" id="PS50184"/>
    </source>
</evidence>
<dbReference type="SMART" id="SM00216">
    <property type="entry name" value="VWD"/>
    <property type="match status" value="5"/>
</dbReference>
<dbReference type="GeneID" id="100642980"/>
<dbReference type="GO" id="GO:0004867">
    <property type="term" value="F:serine-type endopeptidase inhibitor activity"/>
    <property type="evidence" value="ECO:0007669"/>
    <property type="project" value="UniProtKB-KW"/>
</dbReference>
<keyword evidence="4" id="KW-0964">Secreted</keyword>
<dbReference type="Gene3D" id="2.10.25.10">
    <property type="entry name" value="Laminin"/>
    <property type="match status" value="7"/>
</dbReference>
<dbReference type="InterPro" id="IPR002557">
    <property type="entry name" value="Chitin-bd_dom"/>
</dbReference>
<dbReference type="PROSITE" id="PS50026">
    <property type="entry name" value="EGF_3"/>
    <property type="match status" value="2"/>
</dbReference>
<dbReference type="SMART" id="SM00494">
    <property type="entry name" value="ChtBD2"/>
    <property type="match status" value="2"/>
</dbReference>
<dbReference type="PANTHER" id="PTHR11339">
    <property type="entry name" value="EXTRACELLULAR MATRIX GLYCOPROTEIN RELATED"/>
    <property type="match status" value="1"/>
</dbReference>
<keyword evidence="11" id="KW-0732">Signal</keyword>
<evidence type="ECO:0000256" key="1">
    <source>
        <dbReference type="ARBA" id="ARBA00004239"/>
    </source>
</evidence>
<comment type="subcellular location">
    <subcellularLocation>
        <location evidence="1">Secreted</location>
        <location evidence="1">Extracellular space</location>
    </subcellularLocation>
</comment>
<evidence type="ECO:0000259" key="16">
    <source>
        <dbReference type="PROSITE" id="PS50940"/>
    </source>
</evidence>
<dbReference type="PROSITE" id="PS50022">
    <property type="entry name" value="FA58C_3"/>
    <property type="match status" value="2"/>
</dbReference>
<evidence type="ECO:0000256" key="2">
    <source>
        <dbReference type="ARBA" id="ARBA00007611"/>
    </source>
</evidence>
<dbReference type="GO" id="GO:0005615">
    <property type="term" value="C:extracellular space"/>
    <property type="evidence" value="ECO:0007669"/>
    <property type="project" value="TreeGrafter"/>
</dbReference>
<dbReference type="SMART" id="SM00832">
    <property type="entry name" value="C8"/>
    <property type="match status" value="5"/>
</dbReference>
<dbReference type="InterPro" id="IPR001846">
    <property type="entry name" value="VWF_type-D"/>
</dbReference>